<evidence type="ECO:0000256" key="1">
    <source>
        <dbReference type="SAM" id="MobiDB-lite"/>
    </source>
</evidence>
<feature type="compositionally biased region" description="Basic and acidic residues" evidence="1">
    <location>
        <begin position="7"/>
        <end position="16"/>
    </location>
</feature>
<sequence length="77" mass="8634">MARSKPRRDEWPERERAYRKKGFGSQSGADIPASLVNAGVMAEVWAVLPVLGRRMKLAKKPQWPNLGLSSDREEKAA</sequence>
<comment type="caution">
    <text evidence="2">The sequence shown here is derived from an EMBL/GenBank/DDBJ whole genome shotgun (WGS) entry which is preliminary data.</text>
</comment>
<proteinExistence type="predicted"/>
<gene>
    <name evidence="2" type="ORF">MES5069_750002</name>
</gene>
<dbReference type="Proteomes" id="UP001153050">
    <property type="component" value="Unassembled WGS sequence"/>
</dbReference>
<feature type="region of interest" description="Disordered" evidence="1">
    <location>
        <begin position="1"/>
        <end position="29"/>
    </location>
</feature>
<reference evidence="2 3" key="1">
    <citation type="submission" date="2022-03" db="EMBL/GenBank/DDBJ databases">
        <authorList>
            <person name="Brunel B."/>
        </authorList>
    </citation>
    <scope>NUCLEOTIDE SEQUENCE [LARGE SCALE GENOMIC DNA]</scope>
    <source>
        <strain evidence="2">STM5069sample</strain>
    </source>
</reference>
<accession>A0ABM9EJE6</accession>
<evidence type="ECO:0000313" key="2">
    <source>
        <dbReference type="EMBL" id="CAH2408979.1"/>
    </source>
</evidence>
<protein>
    <recommendedName>
        <fullName evidence="4">Transposase</fullName>
    </recommendedName>
</protein>
<evidence type="ECO:0000313" key="3">
    <source>
        <dbReference type="Proteomes" id="UP001153050"/>
    </source>
</evidence>
<dbReference type="EMBL" id="CAKXZT010000174">
    <property type="protein sequence ID" value="CAH2408979.1"/>
    <property type="molecule type" value="Genomic_DNA"/>
</dbReference>
<name>A0ABM9EJE6_9HYPH</name>
<keyword evidence="3" id="KW-1185">Reference proteome</keyword>
<organism evidence="2 3">
    <name type="scientific">Mesorhizobium escarrei</name>
    <dbReference type="NCBI Taxonomy" id="666018"/>
    <lineage>
        <taxon>Bacteria</taxon>
        <taxon>Pseudomonadati</taxon>
        <taxon>Pseudomonadota</taxon>
        <taxon>Alphaproteobacteria</taxon>
        <taxon>Hyphomicrobiales</taxon>
        <taxon>Phyllobacteriaceae</taxon>
        <taxon>Mesorhizobium</taxon>
    </lineage>
</organism>
<evidence type="ECO:0008006" key="4">
    <source>
        <dbReference type="Google" id="ProtNLM"/>
    </source>
</evidence>